<evidence type="ECO:0000256" key="1">
    <source>
        <dbReference type="SAM" id="MobiDB-lite"/>
    </source>
</evidence>
<dbReference type="Gene3D" id="1.25.60.10">
    <property type="entry name" value="MgtE N-terminal domain-like"/>
    <property type="match status" value="1"/>
</dbReference>
<dbReference type="STRING" id="553311.SAMN05216231_2134"/>
<dbReference type="AlphaFoldDB" id="A0A1H1C8W9"/>
<sequence>MVKDNNKQQNKTNPILWFFFAIVIPFIVAVTLTIIIFTVAGVDVIGWAKSTGNSIPVVSSMITTDKEKNEQREEQKTKNIIATKDEKISQLNQKVSNLESTVGQLEQEIVKLENSNSDENKSESETSDDAAESGEDSIKAISSSFKEMDSEQAALIIENMEQDLAVGILKKLPNDVRGRIFEEMEPDLAAELTQLFVTN</sequence>
<evidence type="ECO:0000313" key="4">
    <source>
        <dbReference type="EMBL" id="SDQ60645.1"/>
    </source>
</evidence>
<name>A0A1H1C8W9_9BACI</name>
<organism evidence="4 5">
    <name type="scientific">Virgibacillus salinus</name>
    <dbReference type="NCBI Taxonomy" id="553311"/>
    <lineage>
        <taxon>Bacteria</taxon>
        <taxon>Bacillati</taxon>
        <taxon>Bacillota</taxon>
        <taxon>Bacilli</taxon>
        <taxon>Bacillales</taxon>
        <taxon>Bacillaceae</taxon>
        <taxon>Virgibacillus</taxon>
    </lineage>
</organism>
<keyword evidence="4" id="KW-0966">Cell projection</keyword>
<dbReference type="SUPFAM" id="SSF158791">
    <property type="entry name" value="MgtE N-terminal domain-like"/>
    <property type="match status" value="1"/>
</dbReference>
<feature type="transmembrane region" description="Helical" evidence="2">
    <location>
        <begin position="15"/>
        <end position="40"/>
    </location>
</feature>
<dbReference type="InterPro" id="IPR006668">
    <property type="entry name" value="Mg_transptr_MgtE_intracell_dom"/>
</dbReference>
<proteinExistence type="predicted"/>
<dbReference type="RefSeq" id="WP_092492948.1">
    <property type="nucleotide sequence ID" value="NZ_FNKD01000002.1"/>
</dbReference>
<accession>A0A1H1C8W9</accession>
<dbReference type="InterPro" id="IPR038076">
    <property type="entry name" value="MgtE_N_sf"/>
</dbReference>
<feature type="region of interest" description="Disordered" evidence="1">
    <location>
        <begin position="114"/>
        <end position="136"/>
    </location>
</feature>
<keyword evidence="4" id="KW-0282">Flagellum</keyword>
<keyword evidence="2" id="KW-1133">Transmembrane helix</keyword>
<evidence type="ECO:0000259" key="3">
    <source>
        <dbReference type="Pfam" id="PF03448"/>
    </source>
</evidence>
<protein>
    <submittedName>
        <fullName evidence="4">Flagellar motility protein MotE, a chaperone for MotC folding</fullName>
    </submittedName>
</protein>
<evidence type="ECO:0000313" key="5">
    <source>
        <dbReference type="Proteomes" id="UP000199444"/>
    </source>
</evidence>
<keyword evidence="2" id="KW-0472">Membrane</keyword>
<reference evidence="4 5" key="1">
    <citation type="submission" date="2016-10" db="EMBL/GenBank/DDBJ databases">
        <authorList>
            <person name="de Groot N.N."/>
        </authorList>
    </citation>
    <scope>NUCLEOTIDE SEQUENCE [LARGE SCALE GENOMIC DNA]</scope>
    <source>
        <strain evidence="4 5">CGMCC 1.10449</strain>
    </source>
</reference>
<feature type="compositionally biased region" description="Acidic residues" evidence="1">
    <location>
        <begin position="125"/>
        <end position="135"/>
    </location>
</feature>
<keyword evidence="2" id="KW-0812">Transmembrane</keyword>
<dbReference type="Proteomes" id="UP000199444">
    <property type="component" value="Unassembled WGS sequence"/>
</dbReference>
<dbReference type="Pfam" id="PF03448">
    <property type="entry name" value="MgtE_N"/>
    <property type="match status" value="1"/>
</dbReference>
<dbReference type="EMBL" id="FNKD01000002">
    <property type="protein sequence ID" value="SDQ60645.1"/>
    <property type="molecule type" value="Genomic_DNA"/>
</dbReference>
<feature type="domain" description="Magnesium transporter MgtE intracellular" evidence="3">
    <location>
        <begin position="145"/>
        <end position="195"/>
    </location>
</feature>
<gene>
    <name evidence="4" type="ORF">SAMN05216231_2134</name>
</gene>
<keyword evidence="4" id="KW-0969">Cilium</keyword>
<keyword evidence="5" id="KW-1185">Reference proteome</keyword>
<evidence type="ECO:0000256" key="2">
    <source>
        <dbReference type="SAM" id="Phobius"/>
    </source>
</evidence>